<dbReference type="OrthoDB" id="775356at2759"/>
<reference evidence="5" key="2">
    <citation type="journal article" date="2013" name="G3 (Bethesda)">
        <title>Genomes of Ashbya fungi isolated from insects reveal four mating-type loci, numerous translocations, lack of transposons, and distinct gene duplications.</title>
        <authorList>
            <person name="Dietrich F.S."/>
            <person name="Voegeli S."/>
            <person name="Kuo S."/>
            <person name="Philippsen P."/>
        </authorList>
    </citation>
    <scope>GENOME REANNOTATION</scope>
    <source>
        <strain evidence="5">ATCC 10895 / CBS 109.51 / FGSC 9923 / NRRL Y-1056</strain>
    </source>
</reference>
<dbReference type="GO" id="GO:0007121">
    <property type="term" value="P:bipolar cellular bud site selection"/>
    <property type="evidence" value="ECO:0007669"/>
    <property type="project" value="EnsemblFungi"/>
</dbReference>
<name>Q75DK0_EREGS</name>
<dbReference type="PANTHER" id="PTHR10194:SF60">
    <property type="entry name" value="RAS GTPASE-ACTIVATING PROTEIN RASKOL"/>
    <property type="match status" value="1"/>
</dbReference>
<dbReference type="CDD" id="cd00030">
    <property type="entry name" value="C2"/>
    <property type="match status" value="1"/>
</dbReference>
<dbReference type="RefSeq" id="NP_982967.2">
    <property type="nucleotide sequence ID" value="NM_208320.2"/>
</dbReference>
<dbReference type="GeneID" id="4619059"/>
<dbReference type="STRING" id="284811.Q75DK0"/>
<keyword evidence="5" id="KW-1185">Reference proteome</keyword>
<dbReference type="Gene3D" id="2.60.40.150">
    <property type="entry name" value="C2 domain"/>
    <property type="match status" value="1"/>
</dbReference>
<proteinExistence type="predicted"/>
<feature type="region of interest" description="Disordered" evidence="2">
    <location>
        <begin position="1"/>
        <end position="41"/>
    </location>
</feature>
<evidence type="ECO:0000256" key="2">
    <source>
        <dbReference type="SAM" id="MobiDB-lite"/>
    </source>
</evidence>
<dbReference type="GO" id="GO:0005935">
    <property type="term" value="C:cellular bud neck"/>
    <property type="evidence" value="ECO:0007669"/>
    <property type="project" value="EnsemblFungi"/>
</dbReference>
<keyword evidence="1" id="KW-0343">GTPase activation</keyword>
<dbReference type="GO" id="GO:0005096">
    <property type="term" value="F:GTPase activator activity"/>
    <property type="evidence" value="ECO:0000318"/>
    <property type="project" value="GO_Central"/>
</dbReference>
<reference evidence="4 5" key="1">
    <citation type="journal article" date="2004" name="Science">
        <title>The Ashbya gossypii genome as a tool for mapping the ancient Saccharomyces cerevisiae genome.</title>
        <authorList>
            <person name="Dietrich F.S."/>
            <person name="Voegeli S."/>
            <person name="Brachat S."/>
            <person name="Lerch A."/>
            <person name="Gates K."/>
            <person name="Steiner S."/>
            <person name="Mohr C."/>
            <person name="Pohlmann R."/>
            <person name="Luedi P."/>
            <person name="Choi S."/>
            <person name="Wing R.A."/>
            <person name="Flavier A."/>
            <person name="Gaffney T.D."/>
            <person name="Philippsen P."/>
        </authorList>
    </citation>
    <scope>NUCLEOTIDE SEQUENCE [LARGE SCALE GENOMIC DNA]</scope>
    <source>
        <strain evidence="5">ATCC 10895 / CBS 109.51 / FGSC 9923 / NRRL Y-1056</strain>
    </source>
</reference>
<dbReference type="KEGG" id="ago:AGOS_ABR021W"/>
<feature type="compositionally biased region" description="Polar residues" evidence="2">
    <location>
        <begin position="16"/>
        <end position="35"/>
    </location>
</feature>
<dbReference type="Pfam" id="PF00616">
    <property type="entry name" value="RasGAP"/>
    <property type="match status" value="1"/>
</dbReference>
<dbReference type="EMBL" id="AE016815">
    <property type="protein sequence ID" value="AAS50791.2"/>
    <property type="molecule type" value="Genomic_DNA"/>
</dbReference>
<dbReference type="GO" id="GO:0031578">
    <property type="term" value="P:mitotic spindle orientation checkpoint signaling"/>
    <property type="evidence" value="ECO:0007669"/>
    <property type="project" value="EnsemblFungi"/>
</dbReference>
<dbReference type="SUPFAM" id="SSF49562">
    <property type="entry name" value="C2 domain (Calcium/lipid-binding domain, CaLB)"/>
    <property type="match status" value="1"/>
</dbReference>
<dbReference type="FunCoup" id="Q75DK0">
    <property type="interactions" value="92"/>
</dbReference>
<dbReference type="GO" id="GO:0001403">
    <property type="term" value="P:invasive growth in response to glucose limitation"/>
    <property type="evidence" value="ECO:0007669"/>
    <property type="project" value="EnsemblFungi"/>
</dbReference>
<organism evidence="4 5">
    <name type="scientific">Eremothecium gossypii (strain ATCC 10895 / CBS 109.51 / FGSC 9923 / NRRL Y-1056)</name>
    <name type="common">Yeast</name>
    <name type="synonym">Ashbya gossypii</name>
    <dbReference type="NCBI Taxonomy" id="284811"/>
    <lineage>
        <taxon>Eukaryota</taxon>
        <taxon>Fungi</taxon>
        <taxon>Dikarya</taxon>
        <taxon>Ascomycota</taxon>
        <taxon>Saccharomycotina</taxon>
        <taxon>Saccharomycetes</taxon>
        <taxon>Saccharomycetales</taxon>
        <taxon>Saccharomycetaceae</taxon>
        <taxon>Eremothecium</taxon>
    </lineage>
</organism>
<dbReference type="InParanoid" id="Q75DK0"/>
<dbReference type="SMART" id="SM00323">
    <property type="entry name" value="RasGAP"/>
    <property type="match status" value="1"/>
</dbReference>
<dbReference type="GO" id="GO:1902531">
    <property type="term" value="P:regulation of intracellular signal transduction"/>
    <property type="evidence" value="ECO:0000318"/>
    <property type="project" value="GO_Central"/>
</dbReference>
<dbReference type="HOGENOM" id="CLU_002973_0_0_1"/>
<evidence type="ECO:0000259" key="3">
    <source>
        <dbReference type="PROSITE" id="PS50018"/>
    </source>
</evidence>
<sequence length="1081" mass="124023">MRPDISKPVAIGKPLQINTDFSAPNTPSSGSSEASQSRHDGAVVSRGAIIERIRQQRGTFCGEVQWCSNLSLDDWRTHFLEITERGVLTHALDRDSVANLQSTVQRQESLMGRAPSASAMASQNSRAPIIKHLQACSLRLLNNHHGPFPILEVGTYHNKIYLRIREQRTFLDMFSSLLFWKSLQSTGVFSKFSVVAPIFKAIPEPTNLLVCQFKIYGPLPRNKHVPLLSMKRPPLPDNVAHSPEEGWFAAMGMLGSDGVLDLLLQSDGSLLYSIDIKRLLRSEIQIMDSSILQKDTFMFIGILPELRKQLGISSKDSMFISRMRTGTVPRLFLQFPLRIDLEDWYVALHSFAMLEVLSLIGTDKSNELRVSNRFKVNILEADLRMLEMERKRKRSMTEHSDGEQAKPNTYSFYATVSIWNQQVARTSIVSGKYTPFWREEFDFNFSVKANNMRVSIRESTGDNTDYSDNDTLLGYIEISQDMINDTELNKETRLPIFAIDNKSFQLGTICIKLASSLNFVLPSINFSKFESVLKEFDLQVMTNYVYDTAIADDLKLDGISNVFLDVFQAIGRENDWFQALIEKELAKFDKSILTNNQNSAPSTHIYNSLFRGNSILSKSIEKYFNRIGQEYLDKSIGGIIRRIVAEEDMCELDPARIKEPDEIKKRVILETNQAKLISWAKEIWHIIYKTSNDLPDAIKVQLTHIRKKLEIVCGDSNLKTVLNCISGFLFLRFFCPVLLNPKLFHIVEDHPDEQKRRLFTLLTKVLMNLSTLTMFGPKEPWMNNMNHFIQEHKDELVDYIDKVTQRKLDFNNKILKLSNTVARPKLDMNKEIMRELATNPYLIERYLRETELVNAFVTYRHKISSLNRLDLKPVTMDQISRELQSLPISPTDTPNLRIGELEFEKITENNVEVFGQDMLKYLDNDDSSIKKQGRALTPEDNADLTMRLEQESDLLFHKIKHLTTVLSDYEYPSDIILGKSEYATFLVESVYYDSQRSLSLDCDNMFAKRDGFTKLFQNAQTVNAFFSPVKDAESLNAFIKSIESTTPVEDSQENKNMKGKLTRNSPARNTKLSRWFKKVSF</sequence>
<protein>
    <submittedName>
        <fullName evidence="4">ABR021Wp</fullName>
    </submittedName>
</protein>
<dbReference type="PANTHER" id="PTHR10194">
    <property type="entry name" value="RAS GTPASE-ACTIVATING PROTEINS"/>
    <property type="match status" value="1"/>
</dbReference>
<dbReference type="AlphaFoldDB" id="Q75DK0"/>
<dbReference type="GO" id="GO:0007120">
    <property type="term" value="P:axial cellular bud site selection"/>
    <property type="evidence" value="ECO:0007669"/>
    <property type="project" value="EnsemblFungi"/>
</dbReference>
<dbReference type="GO" id="GO:0000131">
    <property type="term" value="C:incipient cellular bud site"/>
    <property type="evidence" value="ECO:0007669"/>
    <property type="project" value="EnsemblFungi"/>
</dbReference>
<dbReference type="PROSITE" id="PS00509">
    <property type="entry name" value="RAS_GTPASE_ACTIV_1"/>
    <property type="match status" value="1"/>
</dbReference>
<dbReference type="OMA" id="WFVGLNY"/>
<dbReference type="PROSITE" id="PS50018">
    <property type="entry name" value="RAS_GTPASE_ACTIV_2"/>
    <property type="match status" value="1"/>
</dbReference>
<dbReference type="eggNOG" id="KOG3508">
    <property type="taxonomic scope" value="Eukaryota"/>
</dbReference>
<evidence type="ECO:0000313" key="4">
    <source>
        <dbReference type="EMBL" id="AAS50791.2"/>
    </source>
</evidence>
<dbReference type="InterPro" id="IPR023152">
    <property type="entry name" value="RasGAP_CS"/>
</dbReference>
<dbReference type="CDD" id="cd05137">
    <property type="entry name" value="RasGAP_CLA2_BUD2"/>
    <property type="match status" value="1"/>
</dbReference>
<dbReference type="Proteomes" id="UP000000591">
    <property type="component" value="Chromosome II"/>
</dbReference>
<evidence type="ECO:0000256" key="1">
    <source>
        <dbReference type="ARBA" id="ARBA00022468"/>
    </source>
</evidence>
<feature type="domain" description="Ras-GAP" evidence="3">
    <location>
        <begin position="555"/>
        <end position="771"/>
    </location>
</feature>
<dbReference type="InterPro" id="IPR039360">
    <property type="entry name" value="Ras_GTPase"/>
</dbReference>
<dbReference type="InterPro" id="IPR001936">
    <property type="entry name" value="RasGAP_dom"/>
</dbReference>
<dbReference type="InterPro" id="IPR008936">
    <property type="entry name" value="Rho_GTPase_activation_prot"/>
</dbReference>
<accession>Q75DK0</accession>
<dbReference type="Pfam" id="PF00168">
    <property type="entry name" value="C2"/>
    <property type="match status" value="1"/>
</dbReference>
<dbReference type="SUPFAM" id="SSF48350">
    <property type="entry name" value="GTPase activation domain, GAP"/>
    <property type="match status" value="1"/>
</dbReference>
<dbReference type="InterPro" id="IPR000008">
    <property type="entry name" value="C2_dom"/>
</dbReference>
<dbReference type="SMART" id="SM00239">
    <property type="entry name" value="C2"/>
    <property type="match status" value="1"/>
</dbReference>
<gene>
    <name evidence="4" type="ORF">AGOS_ABR021W</name>
</gene>
<dbReference type="Gene3D" id="1.10.506.10">
    <property type="entry name" value="GTPase Activation - p120gap, domain 1"/>
    <property type="match status" value="1"/>
</dbReference>
<evidence type="ECO:0000313" key="5">
    <source>
        <dbReference type="Proteomes" id="UP000000591"/>
    </source>
</evidence>
<dbReference type="InterPro" id="IPR035892">
    <property type="entry name" value="C2_domain_sf"/>
</dbReference>